<dbReference type="PANTHER" id="PTHR18934">
    <property type="entry name" value="ATP-DEPENDENT RNA HELICASE"/>
    <property type="match status" value="1"/>
</dbReference>
<dbReference type="SMART" id="SM00165">
    <property type="entry name" value="UBA"/>
    <property type="match status" value="1"/>
</dbReference>
<proteinExistence type="predicted"/>
<evidence type="ECO:0000256" key="1">
    <source>
        <dbReference type="ARBA" id="ARBA00012552"/>
    </source>
</evidence>
<dbReference type="InterPro" id="IPR016135">
    <property type="entry name" value="UBQ-conjugating_enzyme/RWD"/>
</dbReference>
<feature type="domain" description="RWD" evidence="8">
    <location>
        <begin position="433"/>
        <end position="531"/>
    </location>
</feature>
<dbReference type="Pfam" id="PF26026">
    <property type="entry name" value="RNA_hel_CTD"/>
    <property type="match status" value="1"/>
</dbReference>
<evidence type="ECO:0000256" key="5">
    <source>
        <dbReference type="ARBA" id="ARBA00022840"/>
    </source>
</evidence>
<evidence type="ECO:0000256" key="4">
    <source>
        <dbReference type="ARBA" id="ARBA00022806"/>
    </source>
</evidence>
<feature type="compositionally biased region" description="Polar residues" evidence="6">
    <location>
        <begin position="244"/>
        <end position="254"/>
    </location>
</feature>
<dbReference type="Pfam" id="PF05773">
    <property type="entry name" value="RWD"/>
    <property type="match status" value="1"/>
</dbReference>
<dbReference type="EMBL" id="JACCJB010000012">
    <property type="protein sequence ID" value="KAF6222105.1"/>
    <property type="molecule type" value="Genomic_DNA"/>
</dbReference>
<dbReference type="EC" id="3.6.4.13" evidence="1"/>
<dbReference type="SMART" id="SM00490">
    <property type="entry name" value="HELICc"/>
    <property type="match status" value="1"/>
</dbReference>
<dbReference type="PROSITE" id="PS51192">
    <property type="entry name" value="HELICASE_ATP_BIND_1"/>
    <property type="match status" value="1"/>
</dbReference>
<dbReference type="Proteomes" id="UP000593566">
    <property type="component" value="Unassembled WGS sequence"/>
</dbReference>
<dbReference type="SUPFAM" id="SSF54495">
    <property type="entry name" value="UBC-like"/>
    <property type="match status" value="1"/>
</dbReference>
<dbReference type="InterPro" id="IPR048333">
    <property type="entry name" value="HA2_WH"/>
</dbReference>
<evidence type="ECO:0000256" key="3">
    <source>
        <dbReference type="ARBA" id="ARBA00022801"/>
    </source>
</evidence>
<dbReference type="GO" id="GO:1990904">
    <property type="term" value="C:ribonucleoprotein complex"/>
    <property type="evidence" value="ECO:0007669"/>
    <property type="project" value="UniProtKB-ARBA"/>
</dbReference>
<reference evidence="11 12" key="1">
    <citation type="journal article" date="2020" name="Genomics">
        <title>Complete, high-quality genomes from long-read metagenomic sequencing of two wolf lichen thalli reveals enigmatic genome architecture.</title>
        <authorList>
            <person name="McKenzie S.K."/>
            <person name="Walston R.F."/>
            <person name="Allen J.L."/>
        </authorList>
    </citation>
    <scope>NUCLEOTIDE SEQUENCE [LARGE SCALE GENOMIC DNA]</scope>
    <source>
        <strain evidence="11">WasteWater1</strain>
    </source>
</reference>
<feature type="compositionally biased region" description="Basic and acidic residues" evidence="6">
    <location>
        <begin position="222"/>
        <end position="236"/>
    </location>
</feature>
<dbReference type="InterPro" id="IPR014001">
    <property type="entry name" value="Helicase_ATP-bd"/>
</dbReference>
<dbReference type="Pfam" id="PF24385">
    <property type="entry name" value="DSRM_DHX29"/>
    <property type="match status" value="1"/>
</dbReference>
<dbReference type="PROSITE" id="PS50908">
    <property type="entry name" value="RWD"/>
    <property type="match status" value="1"/>
</dbReference>
<evidence type="ECO:0000259" key="7">
    <source>
        <dbReference type="PROSITE" id="PS50030"/>
    </source>
</evidence>
<feature type="domain" description="UBA" evidence="7">
    <location>
        <begin position="359"/>
        <end position="400"/>
    </location>
</feature>
<evidence type="ECO:0000313" key="12">
    <source>
        <dbReference type="Proteomes" id="UP000593566"/>
    </source>
</evidence>
<accession>A0A8H6CEH1</accession>
<dbReference type="GO" id="GO:0003723">
    <property type="term" value="F:RNA binding"/>
    <property type="evidence" value="ECO:0007669"/>
    <property type="project" value="TreeGrafter"/>
</dbReference>
<dbReference type="SMART" id="SM00487">
    <property type="entry name" value="DEXDc"/>
    <property type="match status" value="1"/>
</dbReference>
<dbReference type="FunFam" id="3.40.50.300:FF:000868">
    <property type="entry name" value="DEAD/DEAH box helicase, putative"/>
    <property type="match status" value="1"/>
</dbReference>
<dbReference type="Pfam" id="PF00270">
    <property type="entry name" value="DEAD"/>
    <property type="match status" value="1"/>
</dbReference>
<dbReference type="InterPro" id="IPR002464">
    <property type="entry name" value="DNA/RNA_helicase_DEAH_CS"/>
</dbReference>
<dbReference type="PROSITE" id="PS50030">
    <property type="entry name" value="UBA"/>
    <property type="match status" value="1"/>
</dbReference>
<dbReference type="Gene3D" id="1.20.120.1080">
    <property type="match status" value="1"/>
</dbReference>
<evidence type="ECO:0000313" key="11">
    <source>
        <dbReference type="EMBL" id="KAF6222105.1"/>
    </source>
</evidence>
<dbReference type="Pfam" id="PF07717">
    <property type="entry name" value="OB_NTP_bind"/>
    <property type="match status" value="1"/>
</dbReference>
<dbReference type="CDD" id="cd18791">
    <property type="entry name" value="SF2_C_RHA"/>
    <property type="match status" value="1"/>
</dbReference>
<feature type="region of interest" description="Disordered" evidence="6">
    <location>
        <begin position="222"/>
        <end position="256"/>
    </location>
</feature>
<dbReference type="InterPro" id="IPR007502">
    <property type="entry name" value="Helicase-assoc_dom"/>
</dbReference>
<dbReference type="InterPro" id="IPR027417">
    <property type="entry name" value="P-loop_NTPase"/>
</dbReference>
<feature type="compositionally biased region" description="Basic and acidic residues" evidence="6">
    <location>
        <begin position="63"/>
        <end position="72"/>
    </location>
</feature>
<dbReference type="PROSITE" id="PS51194">
    <property type="entry name" value="HELICASE_CTER"/>
    <property type="match status" value="1"/>
</dbReference>
<dbReference type="GO" id="GO:0003724">
    <property type="term" value="F:RNA helicase activity"/>
    <property type="evidence" value="ECO:0007669"/>
    <property type="project" value="UniProtKB-EC"/>
</dbReference>
<dbReference type="Gene3D" id="3.40.50.300">
    <property type="entry name" value="P-loop containing nucleotide triphosphate hydrolases"/>
    <property type="match status" value="2"/>
</dbReference>
<dbReference type="InterPro" id="IPR006575">
    <property type="entry name" value="RWD_dom"/>
</dbReference>
<dbReference type="InterPro" id="IPR011709">
    <property type="entry name" value="DEAD-box_helicase_OB_fold"/>
</dbReference>
<evidence type="ECO:0000259" key="9">
    <source>
        <dbReference type="PROSITE" id="PS51192"/>
    </source>
</evidence>
<dbReference type="InterPro" id="IPR001650">
    <property type="entry name" value="Helicase_C-like"/>
</dbReference>
<dbReference type="InterPro" id="IPR015940">
    <property type="entry name" value="UBA"/>
</dbReference>
<keyword evidence="2" id="KW-0547">Nucleotide-binding</keyword>
<dbReference type="InterPro" id="IPR059023">
    <property type="entry name" value="RNA_hel_CTD"/>
</dbReference>
<gene>
    <name evidence="11" type="ORF">HO133_001191</name>
</gene>
<dbReference type="InterPro" id="IPR056328">
    <property type="entry name" value="DSRM_DHX29"/>
</dbReference>
<dbReference type="FunFam" id="3.40.50.300:FF:001214">
    <property type="entry name" value="DExH-box ATP-dependent RNA helicase"/>
    <property type="match status" value="1"/>
</dbReference>
<dbReference type="Pfam" id="PF21010">
    <property type="entry name" value="HA2_C"/>
    <property type="match status" value="1"/>
</dbReference>
<dbReference type="FunFam" id="1.20.120.1080:FF:000016">
    <property type="entry name" value="ATP-dependent RNA helicase A"/>
    <property type="match status" value="1"/>
</dbReference>
<dbReference type="GO" id="GO:0005524">
    <property type="term" value="F:ATP binding"/>
    <property type="evidence" value="ECO:0007669"/>
    <property type="project" value="UniProtKB-KW"/>
</dbReference>
<dbReference type="SMART" id="SM00591">
    <property type="entry name" value="RWD"/>
    <property type="match status" value="1"/>
</dbReference>
<evidence type="ECO:0000256" key="2">
    <source>
        <dbReference type="ARBA" id="ARBA00022741"/>
    </source>
</evidence>
<dbReference type="SUPFAM" id="SSF52540">
    <property type="entry name" value="P-loop containing nucleoside triphosphate hydrolases"/>
    <property type="match status" value="1"/>
</dbReference>
<dbReference type="InterPro" id="IPR011545">
    <property type="entry name" value="DEAD/DEAH_box_helicase_dom"/>
</dbReference>
<evidence type="ECO:0000259" key="8">
    <source>
        <dbReference type="PROSITE" id="PS50908"/>
    </source>
</evidence>
<dbReference type="GeneID" id="59329607"/>
<dbReference type="RefSeq" id="XP_037151540.1">
    <property type="nucleotide sequence ID" value="XM_037292121.1"/>
</dbReference>
<organism evidence="11 12">
    <name type="scientific">Letharia lupina</name>
    <dbReference type="NCBI Taxonomy" id="560253"/>
    <lineage>
        <taxon>Eukaryota</taxon>
        <taxon>Fungi</taxon>
        <taxon>Dikarya</taxon>
        <taxon>Ascomycota</taxon>
        <taxon>Pezizomycotina</taxon>
        <taxon>Lecanoromycetes</taxon>
        <taxon>OSLEUM clade</taxon>
        <taxon>Lecanoromycetidae</taxon>
        <taxon>Lecanorales</taxon>
        <taxon>Lecanorineae</taxon>
        <taxon>Parmeliaceae</taxon>
        <taxon>Letharia</taxon>
    </lineage>
</organism>
<feature type="compositionally biased region" description="Polar residues" evidence="6">
    <location>
        <begin position="7"/>
        <end position="22"/>
    </location>
</feature>
<keyword evidence="12" id="KW-1185">Reference proteome</keyword>
<feature type="region of interest" description="Disordered" evidence="6">
    <location>
        <begin position="1"/>
        <end position="76"/>
    </location>
</feature>
<keyword evidence="5" id="KW-0067">ATP-binding</keyword>
<dbReference type="GO" id="GO:0016787">
    <property type="term" value="F:hydrolase activity"/>
    <property type="evidence" value="ECO:0007669"/>
    <property type="project" value="UniProtKB-KW"/>
</dbReference>
<dbReference type="CDD" id="cd17917">
    <property type="entry name" value="DEXHc_RHA-like"/>
    <property type="match status" value="1"/>
</dbReference>
<comment type="caution">
    <text evidence="11">The sequence shown here is derived from an EMBL/GenBank/DDBJ whole genome shotgun (WGS) entry which is preliminary data.</text>
</comment>
<keyword evidence="4" id="KW-0347">Helicase</keyword>
<dbReference type="Gene3D" id="3.10.110.10">
    <property type="entry name" value="Ubiquitin Conjugating Enzyme"/>
    <property type="match status" value="1"/>
</dbReference>
<evidence type="ECO:0000259" key="10">
    <source>
        <dbReference type="PROSITE" id="PS51194"/>
    </source>
</evidence>
<dbReference type="SMART" id="SM00847">
    <property type="entry name" value="HA2"/>
    <property type="match status" value="1"/>
</dbReference>
<dbReference type="PANTHER" id="PTHR18934:SF267">
    <property type="entry name" value="ATP-DEPENDENT RNA HELICASE YLR419W-RELATED"/>
    <property type="match status" value="1"/>
</dbReference>
<name>A0A8H6CEH1_9LECA</name>
<protein>
    <recommendedName>
        <fullName evidence="1">RNA helicase</fullName>
        <ecNumber evidence="1">3.6.4.13</ecNumber>
    </recommendedName>
</protein>
<sequence length="1371" mass="152035">MPKNGNRGANTRKSNVSLASNNEDIDSNVVFGHAKTTRKAKQSSTAEDSATKVGDIVPASSEDPPKQPDTRKLIGGASWTGKLPVNILSEHCQKQRWAKPEYTMSKTPEGFSSMVILKPTNPKTKETLVLPSFKLPPSHKHLAVQPTALEARHFAATYALFRVCSMRNIHMMLPPNYRDLWKTAFQDLKSDDVKQGKGWMYEADPFAAKQEREEAQTLMAKKRDEREKQTAKEADQPAHILSAARSNGGNSNRNVMKGWTRVPKIDMAKRTRAQIESLVRRDDRWNIYAARISEFQCRNIVNEFVGLGFRKSHIEEAVQECKDREETLEWLIIHVPEDDLPIWVLPEGYTAGLSMASGNVKREASIKRLAEAGYSSERCSRLLDDCHGNESIAAEALQNELVHAGSDEQISSNISSLSFAEAGSEYQDPSWAEEQETLSSIFGERFKIIERHLFQVQLNIAELQAPFCLSVRKSRMYPQQPPTVSIISPGLPAYIRLSIIRRLIHHAAADLSGEPMIFNMVDWLENNIPKILNNPGRLHDVSAVASGRSKKPVLNPEKELKARGIPIQIHGNTRSPQNLDIFNRWQAKQTTPQQQKMLAARQTLPAWRLQEAIVNAVNGHQVTIISGETGSGKSTQCVQFVLDDMIKRQIGAAASLICTQPRRISAIGLADRVSDERCSRVGDEVGYAIRGESKQKSGTTKITFVTTGVLLRRLQTSGGTKDDIVAALADVSHVVVDEVHERSLDVDFLLVLLKEVLGRREDLKVILMSATLDAGVFEEYFSNFSVATIEIEGRTYPVEDYYLDDVIRLTGFNSGSRKNEESDEDDVNPSVASTIQGIGMKINYSLIASTVLAIDSGLGSQEGGILIFLPGTMEINRTLDALRGCPNMHALPLHASLMPTEQRRVFSPAPRGKRKVVVATNVAETSITIEDIVAVIDCGKVKETSFDPQNNMVKLEEIWASRAACKQRRGRAGRVQAGVCYKLYTRIAEAKMAERPEPEIRRVPLEQLCLSVRAMGVIDVPAFLASALTPPETLAVKGAVDLLGRMGALDGNELTALGRHLSMIPADLRCGKLMVYGATFGCLEACLTIAAILTVKSPFVSPQPKREESKAARLSFGPGQGDLICDLRAYEEWSQRKSSSNYHDVKFWCDQNYLASRILDDISSNRSQYLSSLKEAGFLPSTYHSNTQASLNSQNSNTALIRALVAGAFNPQLARIDFPDKKFAPSMSGAVELDPEARTIKFFNQDNGRVFVHPSSTLFDAQGFQGGSVYLSYFNKMETKKLFIRELTPFNAYSLLLFSGPITLDTLGRGLIVDGWLRLRGWARIGVLVSRLRMMLDEVLARKIDNPLLDLGTDEVVAVVRKLVEFDGLDR</sequence>
<dbReference type="Pfam" id="PF00271">
    <property type="entry name" value="Helicase_C"/>
    <property type="match status" value="1"/>
</dbReference>
<feature type="domain" description="Helicase ATP-binding" evidence="9">
    <location>
        <begin position="614"/>
        <end position="790"/>
    </location>
</feature>
<dbReference type="InterPro" id="IPR009060">
    <property type="entry name" value="UBA-like_sf"/>
</dbReference>
<dbReference type="SUPFAM" id="SSF46934">
    <property type="entry name" value="UBA-like"/>
    <property type="match status" value="1"/>
</dbReference>
<keyword evidence="3" id="KW-0378">Hydrolase</keyword>
<dbReference type="PROSITE" id="PS00690">
    <property type="entry name" value="DEAH_ATP_HELICASE"/>
    <property type="match status" value="1"/>
</dbReference>
<dbReference type="CDD" id="cd23827">
    <property type="entry name" value="RWD_YLR419W-like"/>
    <property type="match status" value="1"/>
</dbReference>
<feature type="domain" description="Helicase C-terminal" evidence="10">
    <location>
        <begin position="853"/>
        <end position="1016"/>
    </location>
</feature>
<evidence type="ECO:0000256" key="6">
    <source>
        <dbReference type="SAM" id="MobiDB-lite"/>
    </source>
</evidence>
<dbReference type="Pfam" id="PF04408">
    <property type="entry name" value="WHD_HA2"/>
    <property type="match status" value="1"/>
</dbReference>